<dbReference type="STRING" id="1123357.SAMN02745244_01829"/>
<dbReference type="NCBIfam" id="TIGR03089">
    <property type="entry name" value="TIGR03089 family protein"/>
    <property type="match status" value="1"/>
</dbReference>
<reference evidence="2" key="1">
    <citation type="submission" date="2016-11" db="EMBL/GenBank/DDBJ databases">
        <authorList>
            <person name="Varghese N."/>
            <person name="Submissions S."/>
        </authorList>
    </citation>
    <scope>NUCLEOTIDE SEQUENCE [LARGE SCALE GENOMIC DNA]</scope>
    <source>
        <strain evidence="2">DSM 12906</strain>
    </source>
</reference>
<sequence>MLIAALTRRVASSGTRPLLTYYDGAADTRTELSATTFANWVDKTANLIADLGHEDGDPIDIALATTHPGHWVALVWIAAAWQRGYPVNTTPTGADLLVVGPDDNRRAAQTVACSLHPLGRGFPDTPGDALDYVEVFAQPDVHDEIPSALGDVLDGQVVPTVAARDTRLLLPDPVAGEGLILEALVSPLLGTGSTVVAVGLSDERLAAVAATEHATIIA</sequence>
<dbReference type="Proteomes" id="UP000184512">
    <property type="component" value="Unassembled WGS sequence"/>
</dbReference>
<dbReference type="SUPFAM" id="SSF56801">
    <property type="entry name" value="Acetyl-CoA synthetase-like"/>
    <property type="match status" value="1"/>
</dbReference>
<evidence type="ECO:0000313" key="1">
    <source>
        <dbReference type="EMBL" id="SHJ15109.1"/>
    </source>
</evidence>
<evidence type="ECO:0000313" key="2">
    <source>
        <dbReference type="Proteomes" id="UP000184512"/>
    </source>
</evidence>
<dbReference type="EMBL" id="FQZG01000029">
    <property type="protein sequence ID" value="SHJ15109.1"/>
    <property type="molecule type" value="Genomic_DNA"/>
</dbReference>
<accession>A0A1M6GYS0</accession>
<proteinExistence type="predicted"/>
<dbReference type="InterPro" id="IPR017523">
    <property type="entry name" value="Rv3268"/>
</dbReference>
<keyword evidence="2" id="KW-1185">Reference proteome</keyword>
<dbReference type="RefSeq" id="WP_073187369.1">
    <property type="nucleotide sequence ID" value="NZ_FQZG01000029.1"/>
</dbReference>
<dbReference type="AlphaFoldDB" id="A0A1M6GYS0"/>
<organism evidence="1 2">
    <name type="scientific">Tessaracoccus bendigoensis DSM 12906</name>
    <dbReference type="NCBI Taxonomy" id="1123357"/>
    <lineage>
        <taxon>Bacteria</taxon>
        <taxon>Bacillati</taxon>
        <taxon>Actinomycetota</taxon>
        <taxon>Actinomycetes</taxon>
        <taxon>Propionibacteriales</taxon>
        <taxon>Propionibacteriaceae</taxon>
        <taxon>Tessaracoccus</taxon>
    </lineage>
</organism>
<name>A0A1M6GYS0_9ACTN</name>
<dbReference type="OrthoDB" id="3396763at2"/>
<gene>
    <name evidence="1" type="ORF">SAMN02745244_01829</name>
</gene>
<protein>
    <submittedName>
        <fullName evidence="1">TIGR03089 family protein</fullName>
    </submittedName>
</protein>